<organism evidence="1 2">
    <name type="scientific">Geomonas diazotrophica</name>
    <dbReference type="NCBI Taxonomy" id="2843197"/>
    <lineage>
        <taxon>Bacteria</taxon>
        <taxon>Pseudomonadati</taxon>
        <taxon>Thermodesulfobacteriota</taxon>
        <taxon>Desulfuromonadia</taxon>
        <taxon>Geobacterales</taxon>
        <taxon>Geobacteraceae</taxon>
        <taxon>Geomonas</taxon>
    </lineage>
</organism>
<evidence type="ECO:0000313" key="1">
    <source>
        <dbReference type="EMBL" id="QWV98810.1"/>
    </source>
</evidence>
<evidence type="ECO:0000313" key="2">
    <source>
        <dbReference type="Proteomes" id="UP000683493"/>
    </source>
</evidence>
<proteinExistence type="predicted"/>
<dbReference type="Proteomes" id="UP000683493">
    <property type="component" value="Chromosome"/>
</dbReference>
<gene>
    <name evidence="1" type="ORF">KP005_05865</name>
</gene>
<name>A0ABX8JKA2_9BACT</name>
<keyword evidence="2" id="KW-1185">Reference proteome</keyword>
<sequence>MDQTNPPRVLYGASVLAFAEVDDSIEYVERGCFFVNGKLLGPVPRLAICKLPDETEILVEHCDSEWNSLGVQGGFRTVEEAKARVERSYQGLMNKWIDTEELGDKA</sequence>
<dbReference type="EMBL" id="CP076724">
    <property type="protein sequence ID" value="QWV98810.1"/>
    <property type="molecule type" value="Genomic_DNA"/>
</dbReference>
<accession>A0ABX8JKA2</accession>
<reference evidence="1 2" key="1">
    <citation type="submission" date="2021-06" db="EMBL/GenBank/DDBJ databases">
        <title>Gemonas diversity in paddy soil.</title>
        <authorList>
            <person name="Liu G."/>
        </authorList>
    </citation>
    <scope>NUCLEOTIDE SEQUENCE [LARGE SCALE GENOMIC DNA]</scope>
    <source>
        <strain evidence="1 2">RG29</strain>
    </source>
</reference>
<protein>
    <submittedName>
        <fullName evidence="1">Uncharacterized protein</fullName>
    </submittedName>
</protein>